<dbReference type="InterPro" id="IPR017938">
    <property type="entry name" value="Riboflavin_synthase-like_b-brl"/>
</dbReference>
<name>A0A328XXM3_9GAMM</name>
<accession>A0A328XXM3</accession>
<evidence type="ECO:0000313" key="2">
    <source>
        <dbReference type="Proteomes" id="UP000249700"/>
    </source>
</evidence>
<reference evidence="1 2" key="1">
    <citation type="submission" date="2018-06" db="EMBL/GenBank/DDBJ databases">
        <title>Comparative analysis of microorganisms from saline springs in Andes Mountain Range, Colombia.</title>
        <authorList>
            <person name="Rubin E."/>
        </authorList>
    </citation>
    <scope>NUCLEOTIDE SEQUENCE [LARGE SCALE GENOMIC DNA]</scope>
    <source>
        <strain evidence="1 2">USBA-857</strain>
    </source>
</reference>
<keyword evidence="1" id="KW-0560">Oxidoreductase</keyword>
<comment type="caution">
    <text evidence="1">The sequence shown here is derived from an EMBL/GenBank/DDBJ whole genome shotgun (WGS) entry which is preliminary data.</text>
</comment>
<dbReference type="GO" id="GO:0051213">
    <property type="term" value="F:dioxygenase activity"/>
    <property type="evidence" value="ECO:0007669"/>
    <property type="project" value="UniProtKB-KW"/>
</dbReference>
<organism evidence="1 2">
    <name type="scientific">Onishia taeanensis</name>
    <dbReference type="NCBI Taxonomy" id="284577"/>
    <lineage>
        <taxon>Bacteria</taxon>
        <taxon>Pseudomonadati</taxon>
        <taxon>Pseudomonadota</taxon>
        <taxon>Gammaproteobacteria</taxon>
        <taxon>Oceanospirillales</taxon>
        <taxon>Halomonadaceae</taxon>
        <taxon>Onishia</taxon>
    </lineage>
</organism>
<sequence>MILVIDGKPVCRHYSLSAMPNGRSYRLSIKREPEGRGSRNFHDMLGVGGILARLLPADNRCHFEHFGRSLDAA</sequence>
<proteinExistence type="predicted"/>
<dbReference type="Gene3D" id="2.40.30.10">
    <property type="entry name" value="Translation factors"/>
    <property type="match status" value="1"/>
</dbReference>
<protein>
    <submittedName>
        <fullName evidence="1">Nitric oxide dioxygenase</fullName>
    </submittedName>
</protein>
<dbReference type="Proteomes" id="UP000249700">
    <property type="component" value="Unassembled WGS sequence"/>
</dbReference>
<evidence type="ECO:0000313" key="1">
    <source>
        <dbReference type="EMBL" id="RAR62200.1"/>
    </source>
</evidence>
<dbReference type="AlphaFoldDB" id="A0A328XXM3"/>
<dbReference type="EMBL" id="QLSX01000004">
    <property type="protein sequence ID" value="RAR62200.1"/>
    <property type="molecule type" value="Genomic_DNA"/>
</dbReference>
<gene>
    <name evidence="1" type="ORF">BCL93_104177</name>
</gene>
<dbReference type="SUPFAM" id="SSF63380">
    <property type="entry name" value="Riboflavin synthase domain-like"/>
    <property type="match status" value="1"/>
</dbReference>
<keyword evidence="1" id="KW-0223">Dioxygenase</keyword>